<gene>
    <name evidence="4" type="ORF">GCM10010151_12980</name>
</gene>
<feature type="domain" description="Bulb-type lectin" evidence="3">
    <location>
        <begin position="123"/>
        <end position="239"/>
    </location>
</feature>
<dbReference type="SMART" id="SM00108">
    <property type="entry name" value="B_lectin"/>
    <property type="match status" value="1"/>
</dbReference>
<keyword evidence="2" id="KW-0472">Membrane</keyword>
<protein>
    <recommendedName>
        <fullName evidence="3">Bulb-type lectin domain-containing protein</fullName>
    </recommendedName>
</protein>
<accession>A0ABN0W424</accession>
<name>A0ABN0W424_9ACTN</name>
<organism evidence="4 5">
    <name type="scientific">Actinoallomurus spadix</name>
    <dbReference type="NCBI Taxonomy" id="79912"/>
    <lineage>
        <taxon>Bacteria</taxon>
        <taxon>Bacillati</taxon>
        <taxon>Actinomycetota</taxon>
        <taxon>Actinomycetes</taxon>
        <taxon>Streptosporangiales</taxon>
        <taxon>Thermomonosporaceae</taxon>
        <taxon>Actinoallomurus</taxon>
    </lineage>
</organism>
<sequence>MSAEHPGTAADPVPDAGSLTGGNQPPGGDPGTEPSPARPMAKRPVLAAAVAGSVALLAGAVLLTGTTSHRDTTSWTASTFGGGQSPTSVELVSSSSSDDLKYKMAPGLLMAPPEEPDGSGPDALVVMAPHYFSYDRREYPGAVKTKHLALSMDQAGVLSLVGDRGPWWSPNLLWSTDPGARGSQAVFQTDGNLVVYDRDGTPVWASGTDGNPGARLVLQADNNLVIYAADGRPLWAAGTNV</sequence>
<dbReference type="EMBL" id="BAAABM010000007">
    <property type="protein sequence ID" value="GAA0324518.1"/>
    <property type="molecule type" value="Genomic_DNA"/>
</dbReference>
<dbReference type="Gene3D" id="2.90.10.10">
    <property type="entry name" value="Bulb-type lectin domain"/>
    <property type="match status" value="1"/>
</dbReference>
<comment type="caution">
    <text evidence="4">The sequence shown here is derived from an EMBL/GenBank/DDBJ whole genome shotgun (WGS) entry which is preliminary data.</text>
</comment>
<reference evidence="4 5" key="1">
    <citation type="journal article" date="2019" name="Int. J. Syst. Evol. Microbiol.">
        <title>The Global Catalogue of Microorganisms (GCM) 10K type strain sequencing project: providing services to taxonomists for standard genome sequencing and annotation.</title>
        <authorList>
            <consortium name="The Broad Institute Genomics Platform"/>
            <consortium name="The Broad Institute Genome Sequencing Center for Infectious Disease"/>
            <person name="Wu L."/>
            <person name="Ma J."/>
        </authorList>
    </citation>
    <scope>NUCLEOTIDE SEQUENCE [LARGE SCALE GENOMIC DNA]</scope>
    <source>
        <strain evidence="4 5">JCM 3146</strain>
    </source>
</reference>
<dbReference type="CDD" id="cd00028">
    <property type="entry name" value="B_lectin"/>
    <property type="match status" value="1"/>
</dbReference>
<feature type="transmembrane region" description="Helical" evidence="2">
    <location>
        <begin position="45"/>
        <end position="63"/>
    </location>
</feature>
<dbReference type="PROSITE" id="PS50927">
    <property type="entry name" value="BULB_LECTIN"/>
    <property type="match status" value="1"/>
</dbReference>
<feature type="region of interest" description="Disordered" evidence="1">
    <location>
        <begin position="71"/>
        <end position="92"/>
    </location>
</feature>
<dbReference type="InterPro" id="IPR001480">
    <property type="entry name" value="Bulb-type_lectin_dom"/>
</dbReference>
<evidence type="ECO:0000313" key="4">
    <source>
        <dbReference type="EMBL" id="GAA0324518.1"/>
    </source>
</evidence>
<dbReference type="InterPro" id="IPR036426">
    <property type="entry name" value="Bulb-type_lectin_dom_sf"/>
</dbReference>
<evidence type="ECO:0000313" key="5">
    <source>
        <dbReference type="Proteomes" id="UP001501822"/>
    </source>
</evidence>
<feature type="region of interest" description="Disordered" evidence="1">
    <location>
        <begin position="1"/>
        <end position="41"/>
    </location>
</feature>
<keyword evidence="2" id="KW-1133">Transmembrane helix</keyword>
<proteinExistence type="predicted"/>
<dbReference type="Proteomes" id="UP001501822">
    <property type="component" value="Unassembled WGS sequence"/>
</dbReference>
<keyword evidence="5" id="KW-1185">Reference proteome</keyword>
<dbReference type="SUPFAM" id="SSF51110">
    <property type="entry name" value="alpha-D-mannose-specific plant lectins"/>
    <property type="match status" value="1"/>
</dbReference>
<evidence type="ECO:0000256" key="2">
    <source>
        <dbReference type="SAM" id="Phobius"/>
    </source>
</evidence>
<keyword evidence="2" id="KW-0812">Transmembrane</keyword>
<evidence type="ECO:0000256" key="1">
    <source>
        <dbReference type="SAM" id="MobiDB-lite"/>
    </source>
</evidence>
<evidence type="ECO:0000259" key="3">
    <source>
        <dbReference type="PROSITE" id="PS50927"/>
    </source>
</evidence>